<dbReference type="InParanoid" id="A0A6I9QY25"/>
<evidence type="ECO:0000256" key="3">
    <source>
        <dbReference type="SAM" id="Phobius"/>
    </source>
</evidence>
<keyword evidence="1" id="KW-0863">Zinc-finger</keyword>
<organism evidence="5 6">
    <name type="scientific">Elaeis guineensis var. tenera</name>
    <name type="common">Oil palm</name>
    <dbReference type="NCBI Taxonomy" id="51953"/>
    <lineage>
        <taxon>Eukaryota</taxon>
        <taxon>Viridiplantae</taxon>
        <taxon>Streptophyta</taxon>
        <taxon>Embryophyta</taxon>
        <taxon>Tracheophyta</taxon>
        <taxon>Spermatophyta</taxon>
        <taxon>Magnoliopsida</taxon>
        <taxon>Liliopsida</taxon>
        <taxon>Arecaceae</taxon>
        <taxon>Arecoideae</taxon>
        <taxon>Cocoseae</taxon>
        <taxon>Elaeidinae</taxon>
        <taxon>Elaeis</taxon>
    </lineage>
</organism>
<keyword evidence="3" id="KW-0472">Membrane</keyword>
<feature type="domain" description="RING-type" evidence="4">
    <location>
        <begin position="136"/>
        <end position="178"/>
    </location>
</feature>
<keyword evidence="5" id="KW-1185">Reference proteome</keyword>
<feature type="region of interest" description="Disordered" evidence="2">
    <location>
        <begin position="1"/>
        <end position="21"/>
    </location>
</feature>
<feature type="region of interest" description="Disordered" evidence="2">
    <location>
        <begin position="93"/>
        <end position="113"/>
    </location>
</feature>
<dbReference type="InterPro" id="IPR013083">
    <property type="entry name" value="Znf_RING/FYVE/PHD"/>
</dbReference>
<dbReference type="Proteomes" id="UP000504607">
    <property type="component" value="Chromosome 1"/>
</dbReference>
<keyword evidence="1" id="KW-0862">Zinc</keyword>
<dbReference type="SMART" id="SM00184">
    <property type="entry name" value="RING"/>
    <property type="match status" value="1"/>
</dbReference>
<dbReference type="GO" id="GO:0016740">
    <property type="term" value="F:transferase activity"/>
    <property type="evidence" value="ECO:0007669"/>
    <property type="project" value="InterPro"/>
</dbReference>
<sequence>MSFSPTADDNATATSSPPNSSSSFFLQNLSNLGLGYAIAIALGVLVLLSTVLLASYVCCRARSRNTNPNPNGGGTGGNSNGVVLPRIIFVAEDDNDEDNNGEEGGRGSAPTGLDPAAISSYPRFPFSAAKGGDTVCSICLGEYREGEMLRMMPDCRHYFHLPCIDEWLRLNASCPVCRNSPMPTPVSTPLSTPLSELVPLSHFAADRRRR</sequence>
<dbReference type="SUPFAM" id="SSF57850">
    <property type="entry name" value="RING/U-box"/>
    <property type="match status" value="1"/>
</dbReference>
<dbReference type="OrthoDB" id="8062037at2759"/>
<evidence type="ECO:0000313" key="5">
    <source>
        <dbReference type="Proteomes" id="UP000504607"/>
    </source>
</evidence>
<dbReference type="CDD" id="cd16461">
    <property type="entry name" value="RING-H2_EL5-like"/>
    <property type="match status" value="1"/>
</dbReference>
<dbReference type="GO" id="GO:0016567">
    <property type="term" value="P:protein ubiquitination"/>
    <property type="evidence" value="ECO:0007669"/>
    <property type="project" value="InterPro"/>
</dbReference>
<dbReference type="PANTHER" id="PTHR46592">
    <property type="entry name" value="RING-H2 FINGER PROTEIN ATL67"/>
    <property type="match status" value="1"/>
</dbReference>
<dbReference type="PANTHER" id="PTHR46592:SF6">
    <property type="entry name" value="RING-H2 FINGER PROTEIN ATL67"/>
    <property type="match status" value="1"/>
</dbReference>
<feature type="compositionally biased region" description="Low complexity" evidence="2">
    <location>
        <begin position="10"/>
        <end position="21"/>
    </location>
</feature>
<proteinExistence type="predicted"/>
<dbReference type="Gene3D" id="3.30.40.10">
    <property type="entry name" value="Zinc/RING finger domain, C3HC4 (zinc finger)"/>
    <property type="match status" value="1"/>
</dbReference>
<evidence type="ECO:0000313" key="6">
    <source>
        <dbReference type="RefSeq" id="XP_010916932.1"/>
    </source>
</evidence>
<dbReference type="InterPro" id="IPR044289">
    <property type="entry name" value="ATL67-70"/>
</dbReference>
<evidence type="ECO:0000259" key="4">
    <source>
        <dbReference type="PROSITE" id="PS50089"/>
    </source>
</evidence>
<gene>
    <name evidence="6" type="primary">LOC105041654</name>
</gene>
<name>A0A6I9QY25_ELAGV</name>
<dbReference type="RefSeq" id="XP_010916932.1">
    <property type="nucleotide sequence ID" value="XM_010918630.3"/>
</dbReference>
<feature type="transmembrane region" description="Helical" evidence="3">
    <location>
        <begin position="34"/>
        <end position="59"/>
    </location>
</feature>
<dbReference type="Pfam" id="PF13639">
    <property type="entry name" value="zf-RING_2"/>
    <property type="match status" value="1"/>
</dbReference>
<dbReference type="InterPro" id="IPR001841">
    <property type="entry name" value="Znf_RING"/>
</dbReference>
<evidence type="ECO:0000256" key="2">
    <source>
        <dbReference type="SAM" id="MobiDB-lite"/>
    </source>
</evidence>
<reference evidence="6" key="1">
    <citation type="submission" date="2025-08" db="UniProtKB">
        <authorList>
            <consortium name="RefSeq"/>
        </authorList>
    </citation>
    <scope>IDENTIFICATION</scope>
</reference>
<dbReference type="AlphaFoldDB" id="A0A6I9QY25"/>
<keyword evidence="1" id="KW-0479">Metal-binding</keyword>
<keyword evidence="3" id="KW-1133">Transmembrane helix</keyword>
<accession>A0A6I9QY25</accession>
<dbReference type="GO" id="GO:0008270">
    <property type="term" value="F:zinc ion binding"/>
    <property type="evidence" value="ECO:0007669"/>
    <property type="project" value="UniProtKB-KW"/>
</dbReference>
<keyword evidence="3" id="KW-0812">Transmembrane</keyword>
<dbReference type="FunCoup" id="A0A6I9QY25">
    <property type="interactions" value="302"/>
</dbReference>
<protein>
    <submittedName>
        <fullName evidence="6">RING-H2 finger protein ATL67</fullName>
    </submittedName>
</protein>
<dbReference type="PROSITE" id="PS50089">
    <property type="entry name" value="ZF_RING_2"/>
    <property type="match status" value="1"/>
</dbReference>
<evidence type="ECO:0000256" key="1">
    <source>
        <dbReference type="PROSITE-ProRule" id="PRU00175"/>
    </source>
</evidence>